<name>A0A820PPD1_9BILA</name>
<evidence type="ECO:0000313" key="4">
    <source>
        <dbReference type="Proteomes" id="UP000663881"/>
    </source>
</evidence>
<dbReference type="AlphaFoldDB" id="A0A820PPD1"/>
<dbReference type="Proteomes" id="UP000663891">
    <property type="component" value="Unassembled WGS sequence"/>
</dbReference>
<evidence type="ECO:0000313" key="2">
    <source>
        <dbReference type="EMBL" id="CAF0762655.1"/>
    </source>
</evidence>
<evidence type="ECO:0000256" key="1">
    <source>
        <dbReference type="SAM" id="MobiDB-lite"/>
    </source>
</evidence>
<evidence type="ECO:0000313" key="3">
    <source>
        <dbReference type="EMBL" id="CAF4406219.1"/>
    </source>
</evidence>
<feature type="region of interest" description="Disordered" evidence="1">
    <location>
        <begin position="1"/>
        <end position="98"/>
    </location>
</feature>
<dbReference type="Gene3D" id="1.20.120.20">
    <property type="entry name" value="Apolipoprotein"/>
    <property type="match status" value="1"/>
</dbReference>
<proteinExistence type="predicted"/>
<feature type="compositionally biased region" description="Polar residues" evidence="1">
    <location>
        <begin position="57"/>
        <end position="73"/>
    </location>
</feature>
<dbReference type="EMBL" id="CAJNON010000009">
    <property type="protein sequence ID" value="CAF0762655.1"/>
    <property type="molecule type" value="Genomic_DNA"/>
</dbReference>
<comment type="caution">
    <text evidence="3">The sequence shown here is derived from an EMBL/GenBank/DDBJ whole genome shotgun (WGS) entry which is preliminary data.</text>
</comment>
<accession>A0A820PPD1</accession>
<dbReference type="EMBL" id="CAJOAY010028481">
    <property type="protein sequence ID" value="CAF4406219.1"/>
    <property type="molecule type" value="Genomic_DNA"/>
</dbReference>
<organism evidence="3 4">
    <name type="scientific">Adineta steineri</name>
    <dbReference type="NCBI Taxonomy" id="433720"/>
    <lineage>
        <taxon>Eukaryota</taxon>
        <taxon>Metazoa</taxon>
        <taxon>Spiralia</taxon>
        <taxon>Gnathifera</taxon>
        <taxon>Rotifera</taxon>
        <taxon>Eurotatoria</taxon>
        <taxon>Bdelloidea</taxon>
        <taxon>Adinetida</taxon>
        <taxon>Adinetidae</taxon>
        <taxon>Adineta</taxon>
    </lineage>
</organism>
<protein>
    <submittedName>
        <fullName evidence="3">Uncharacterized protein</fullName>
    </submittedName>
</protein>
<reference evidence="3" key="1">
    <citation type="submission" date="2021-02" db="EMBL/GenBank/DDBJ databases">
        <authorList>
            <person name="Nowell W R."/>
        </authorList>
    </citation>
    <scope>NUCLEOTIDE SEQUENCE</scope>
</reference>
<feature type="compositionally biased region" description="Basic and acidic residues" evidence="1">
    <location>
        <begin position="1"/>
        <end position="56"/>
    </location>
</feature>
<dbReference type="Proteomes" id="UP000663881">
    <property type="component" value="Unassembled WGS sequence"/>
</dbReference>
<gene>
    <name evidence="3" type="ORF">OKA104_LOCUS51679</name>
    <name evidence="2" type="ORF">VCS650_LOCUS1903</name>
</gene>
<sequence>MSKHRVGAELKEQASEKVDEAKDKANDLANDAKKKGEEVKQDVQQKADEVKAKGEVHTSTTGTAHNVSASHDSNAPHGDSSAAKIEVKTTGTGKPPLV</sequence>